<protein>
    <recommendedName>
        <fullName evidence="1">Prion-inhibition and propagation HeLo domain-containing protein</fullName>
    </recommendedName>
</protein>
<reference evidence="2" key="1">
    <citation type="journal article" date="2020" name="Stud. Mycol.">
        <title>101 Dothideomycetes genomes: a test case for predicting lifestyles and emergence of pathogens.</title>
        <authorList>
            <person name="Haridas S."/>
            <person name="Albert R."/>
            <person name="Binder M."/>
            <person name="Bloem J."/>
            <person name="Labutti K."/>
            <person name="Salamov A."/>
            <person name="Andreopoulos B."/>
            <person name="Baker S."/>
            <person name="Barry K."/>
            <person name="Bills G."/>
            <person name="Bluhm B."/>
            <person name="Cannon C."/>
            <person name="Castanera R."/>
            <person name="Culley D."/>
            <person name="Daum C."/>
            <person name="Ezra D."/>
            <person name="Gonzalez J."/>
            <person name="Henrissat B."/>
            <person name="Kuo A."/>
            <person name="Liang C."/>
            <person name="Lipzen A."/>
            <person name="Lutzoni F."/>
            <person name="Magnuson J."/>
            <person name="Mondo S."/>
            <person name="Nolan M."/>
            <person name="Ohm R."/>
            <person name="Pangilinan J."/>
            <person name="Park H.-J."/>
            <person name="Ramirez L."/>
            <person name="Alfaro M."/>
            <person name="Sun H."/>
            <person name="Tritt A."/>
            <person name="Yoshinaga Y."/>
            <person name="Zwiers L.-H."/>
            <person name="Turgeon B."/>
            <person name="Goodwin S."/>
            <person name="Spatafora J."/>
            <person name="Crous P."/>
            <person name="Grigoriev I."/>
        </authorList>
    </citation>
    <scope>NUCLEOTIDE SEQUENCE</scope>
    <source>
        <strain evidence="2">CBS 269.34</strain>
    </source>
</reference>
<dbReference type="Pfam" id="PF14479">
    <property type="entry name" value="HeLo"/>
    <property type="match status" value="1"/>
</dbReference>
<dbReference type="AlphaFoldDB" id="A0A6A6QIT5"/>
<evidence type="ECO:0000313" key="2">
    <source>
        <dbReference type="EMBL" id="KAF2491573.1"/>
    </source>
</evidence>
<sequence>MEAVGLSLALIQVFDTTTKASISLALSIRSAKEFGKDAEKLSVRIADEIERIRQLRQLLLERDKIFPDATLFAQLSPESQENLVALIYVVTGPLFGECKELWSTYLAKSQSIKDLDDQEPLGTLGKERDLDDLVKAFEAASVSIDYQQNIGLRAKMKWAVSDKVRAIELVDELSDTTRRIKDDIELFCFPLGILNSKASVLRQDTDAQKIGWAANAELIGLIQSCITSGKTCEVNSNDVEVDTASSDNRSIATAYLLSESTSGPAVQILQTR</sequence>
<name>A0A6A6QIT5_9PEZI</name>
<dbReference type="InterPro" id="IPR029498">
    <property type="entry name" value="HeLo_dom"/>
</dbReference>
<keyword evidence="3" id="KW-1185">Reference proteome</keyword>
<dbReference type="InterPro" id="IPR038305">
    <property type="entry name" value="HeLo_sf"/>
</dbReference>
<evidence type="ECO:0000313" key="3">
    <source>
        <dbReference type="Proteomes" id="UP000799750"/>
    </source>
</evidence>
<gene>
    <name evidence="2" type="ORF">BU16DRAFT_122381</name>
</gene>
<dbReference type="Proteomes" id="UP000799750">
    <property type="component" value="Unassembled WGS sequence"/>
</dbReference>
<dbReference type="EMBL" id="MU004195">
    <property type="protein sequence ID" value="KAF2491573.1"/>
    <property type="molecule type" value="Genomic_DNA"/>
</dbReference>
<evidence type="ECO:0000259" key="1">
    <source>
        <dbReference type="Pfam" id="PF14479"/>
    </source>
</evidence>
<proteinExistence type="predicted"/>
<dbReference type="Gene3D" id="1.20.120.1020">
    <property type="entry name" value="Prion-inhibition and propagation, HeLo domain"/>
    <property type="match status" value="1"/>
</dbReference>
<organism evidence="2 3">
    <name type="scientific">Lophium mytilinum</name>
    <dbReference type="NCBI Taxonomy" id="390894"/>
    <lineage>
        <taxon>Eukaryota</taxon>
        <taxon>Fungi</taxon>
        <taxon>Dikarya</taxon>
        <taxon>Ascomycota</taxon>
        <taxon>Pezizomycotina</taxon>
        <taxon>Dothideomycetes</taxon>
        <taxon>Pleosporomycetidae</taxon>
        <taxon>Mytilinidiales</taxon>
        <taxon>Mytilinidiaceae</taxon>
        <taxon>Lophium</taxon>
    </lineage>
</organism>
<accession>A0A6A6QIT5</accession>
<feature type="domain" description="Prion-inhibition and propagation HeLo" evidence="1">
    <location>
        <begin position="8"/>
        <end position="179"/>
    </location>
</feature>